<dbReference type="GO" id="GO:0006633">
    <property type="term" value="P:fatty acid biosynthetic process"/>
    <property type="evidence" value="ECO:0007669"/>
    <property type="project" value="TreeGrafter"/>
</dbReference>
<evidence type="ECO:0000256" key="1">
    <source>
        <dbReference type="ARBA" id="ARBA00022450"/>
    </source>
</evidence>
<dbReference type="GO" id="GO:0031177">
    <property type="term" value="F:phosphopantetheine binding"/>
    <property type="evidence" value="ECO:0007669"/>
    <property type="project" value="InterPro"/>
</dbReference>
<dbReference type="GO" id="GO:0004312">
    <property type="term" value="F:fatty acid synthase activity"/>
    <property type="evidence" value="ECO:0007669"/>
    <property type="project" value="TreeGrafter"/>
</dbReference>
<dbReference type="SMART" id="SM00823">
    <property type="entry name" value="PKS_PP"/>
    <property type="match status" value="1"/>
</dbReference>
<dbReference type="PROSITE" id="PS50075">
    <property type="entry name" value="CARRIER"/>
    <property type="match status" value="1"/>
</dbReference>
<dbReference type="InterPro" id="IPR036736">
    <property type="entry name" value="ACP-like_sf"/>
</dbReference>
<dbReference type="InterPro" id="IPR050091">
    <property type="entry name" value="PKS_NRPS_Biosynth_Enz"/>
</dbReference>
<evidence type="ECO:0000256" key="4">
    <source>
        <dbReference type="SAM" id="MobiDB-lite"/>
    </source>
</evidence>
<keyword evidence="7" id="KW-1185">Reference proteome</keyword>
<dbReference type="Gene3D" id="3.40.50.720">
    <property type="entry name" value="NAD(P)-binding Rossmann-like Domain"/>
    <property type="match status" value="1"/>
</dbReference>
<proteinExistence type="predicted"/>
<dbReference type="SMART" id="SM00822">
    <property type="entry name" value="PKS_KR"/>
    <property type="match status" value="1"/>
</dbReference>
<evidence type="ECO:0000313" key="7">
    <source>
        <dbReference type="Proteomes" id="UP000070501"/>
    </source>
</evidence>
<gene>
    <name evidence="6" type="ORF">Micbo1qcDRAFT_172909</name>
</gene>
<dbReference type="InterPro" id="IPR020806">
    <property type="entry name" value="PKS_PP-bd"/>
</dbReference>
<feature type="domain" description="Carrier" evidence="5">
    <location>
        <begin position="287"/>
        <end position="362"/>
    </location>
</feature>
<reference evidence="7" key="1">
    <citation type="submission" date="2016-02" db="EMBL/GenBank/DDBJ databases">
        <title>Draft genome sequence of Microdochium bolleyi, a fungal endophyte of beachgrass.</title>
        <authorList>
            <consortium name="DOE Joint Genome Institute"/>
            <person name="David A.S."/>
            <person name="May G."/>
            <person name="Haridas S."/>
            <person name="Lim J."/>
            <person name="Wang M."/>
            <person name="Labutti K."/>
            <person name="Lipzen A."/>
            <person name="Barry K."/>
            <person name="Grigoriev I.V."/>
        </authorList>
    </citation>
    <scope>NUCLEOTIDE SEQUENCE [LARGE SCALE GENOMIC DNA]</scope>
    <source>
        <strain evidence="7">J235TASD1</strain>
    </source>
</reference>
<evidence type="ECO:0000259" key="5">
    <source>
        <dbReference type="PROSITE" id="PS50075"/>
    </source>
</evidence>
<dbReference type="InterPro" id="IPR009081">
    <property type="entry name" value="PP-bd_ACP"/>
</dbReference>
<dbReference type="GO" id="GO:0016491">
    <property type="term" value="F:oxidoreductase activity"/>
    <property type="evidence" value="ECO:0007669"/>
    <property type="project" value="UniProtKB-KW"/>
</dbReference>
<name>A0A136JA70_9PEZI</name>
<evidence type="ECO:0000256" key="2">
    <source>
        <dbReference type="ARBA" id="ARBA00022553"/>
    </source>
</evidence>
<dbReference type="PROSITE" id="PS00012">
    <property type="entry name" value="PHOSPHOPANTETHEINE"/>
    <property type="match status" value="1"/>
</dbReference>
<dbReference type="Pfam" id="PF08659">
    <property type="entry name" value="KR"/>
    <property type="match status" value="1"/>
</dbReference>
<dbReference type="EMBL" id="KQ964247">
    <property type="protein sequence ID" value="KXJ94050.1"/>
    <property type="molecule type" value="Genomic_DNA"/>
</dbReference>
<dbReference type="GO" id="GO:0044550">
    <property type="term" value="P:secondary metabolite biosynthetic process"/>
    <property type="evidence" value="ECO:0007669"/>
    <property type="project" value="TreeGrafter"/>
</dbReference>
<dbReference type="PANTHER" id="PTHR43775">
    <property type="entry name" value="FATTY ACID SYNTHASE"/>
    <property type="match status" value="1"/>
</dbReference>
<dbReference type="InterPro" id="IPR013968">
    <property type="entry name" value="PKS_KR"/>
</dbReference>
<dbReference type="Pfam" id="PF00550">
    <property type="entry name" value="PP-binding"/>
    <property type="match status" value="1"/>
</dbReference>
<evidence type="ECO:0000313" key="6">
    <source>
        <dbReference type="EMBL" id="KXJ94050.1"/>
    </source>
</evidence>
<sequence>MQEREGQAGVDKIRAQGVTVCLYNVDICDRDALHGALKATRDEMPPIRGVFQCAASLADRPFETMTFEEWQKSCRAKAIGSWNLFQCLAQDDLSFFIFLSSSAGIIGNRGQANYAAGNSFQDALARHIDNGSGRTHGISLDFGLVLGTGTAASDPILLAKMKKDVEHAIVRNERSRDFADNKEGNNTKATPLRNAPSRIVIGVGTGGLEYQNKPYDPYWTRTPLFSVLNTVDMPPGKMLYPPGARSNAQAASPAYSKGNPSSSSSSSSMHSVRGLLSSCECAEDRCRTVCYGLRRLLARVMDLPGPEEVDSGRCFRDYGVDSLSAVAIRNWVDEECGGKLDIFEILGDSTIRELSDTVANKGL</sequence>
<dbReference type="InterPro" id="IPR057326">
    <property type="entry name" value="KR_dom"/>
</dbReference>
<dbReference type="PANTHER" id="PTHR43775:SF37">
    <property type="entry name" value="SI:DKEY-61P9.11"/>
    <property type="match status" value="1"/>
</dbReference>
<dbReference type="AlphaFoldDB" id="A0A136JA70"/>
<evidence type="ECO:0000256" key="3">
    <source>
        <dbReference type="ARBA" id="ARBA00023002"/>
    </source>
</evidence>
<dbReference type="OrthoDB" id="329835at2759"/>
<organism evidence="6 7">
    <name type="scientific">Microdochium bolleyi</name>
    <dbReference type="NCBI Taxonomy" id="196109"/>
    <lineage>
        <taxon>Eukaryota</taxon>
        <taxon>Fungi</taxon>
        <taxon>Dikarya</taxon>
        <taxon>Ascomycota</taxon>
        <taxon>Pezizomycotina</taxon>
        <taxon>Sordariomycetes</taxon>
        <taxon>Xylariomycetidae</taxon>
        <taxon>Xylariales</taxon>
        <taxon>Microdochiaceae</taxon>
        <taxon>Microdochium</taxon>
    </lineage>
</organism>
<dbReference type="Proteomes" id="UP000070501">
    <property type="component" value="Unassembled WGS sequence"/>
</dbReference>
<dbReference type="SUPFAM" id="SSF51735">
    <property type="entry name" value="NAD(P)-binding Rossmann-fold domains"/>
    <property type="match status" value="1"/>
</dbReference>
<dbReference type="InParanoid" id="A0A136JA70"/>
<dbReference type="Gene3D" id="1.10.1200.10">
    <property type="entry name" value="ACP-like"/>
    <property type="match status" value="1"/>
</dbReference>
<dbReference type="STRING" id="196109.A0A136JA70"/>
<keyword evidence="1" id="KW-0596">Phosphopantetheine</keyword>
<accession>A0A136JA70</accession>
<keyword evidence="2" id="KW-0597">Phosphoprotein</keyword>
<keyword evidence="3" id="KW-0560">Oxidoreductase</keyword>
<dbReference type="InterPro" id="IPR036291">
    <property type="entry name" value="NAD(P)-bd_dom_sf"/>
</dbReference>
<feature type="compositionally biased region" description="Low complexity" evidence="4">
    <location>
        <begin position="252"/>
        <end position="269"/>
    </location>
</feature>
<feature type="region of interest" description="Disordered" evidence="4">
    <location>
        <begin position="239"/>
        <end position="269"/>
    </location>
</feature>
<dbReference type="InterPro" id="IPR006162">
    <property type="entry name" value="Ppantetheine_attach_site"/>
</dbReference>
<protein>
    <submittedName>
        <fullName evidence="6">KR domain-domain-containing protein</fullName>
    </submittedName>
</protein>
<dbReference type="SUPFAM" id="SSF47336">
    <property type="entry name" value="ACP-like"/>
    <property type="match status" value="1"/>
</dbReference>